<dbReference type="PROSITE" id="PS50990">
    <property type="entry name" value="PEPTIDASE_C39"/>
    <property type="match status" value="1"/>
</dbReference>
<dbReference type="OrthoDB" id="5611441at2"/>
<feature type="chain" id="PRO_5015641767" description="Peptidase C39 domain-containing protein" evidence="2">
    <location>
        <begin position="23"/>
        <end position="318"/>
    </location>
</feature>
<proteinExistence type="predicted"/>
<evidence type="ECO:0000313" key="4">
    <source>
        <dbReference type="EMBL" id="PTU74361.1"/>
    </source>
</evidence>
<dbReference type="Pfam" id="PF13432">
    <property type="entry name" value="TPR_16"/>
    <property type="match status" value="1"/>
</dbReference>
<evidence type="ECO:0000259" key="3">
    <source>
        <dbReference type="PROSITE" id="PS50990"/>
    </source>
</evidence>
<dbReference type="Gene3D" id="3.90.70.10">
    <property type="entry name" value="Cysteine proteinases"/>
    <property type="match status" value="1"/>
</dbReference>
<name>A0A2T5P9J4_9PSED</name>
<accession>A0A2T5P9J4</accession>
<dbReference type="GO" id="GO:0006508">
    <property type="term" value="P:proteolysis"/>
    <property type="evidence" value="ECO:0007669"/>
    <property type="project" value="InterPro"/>
</dbReference>
<dbReference type="SUPFAM" id="SSF48452">
    <property type="entry name" value="TPR-like"/>
    <property type="match status" value="1"/>
</dbReference>
<dbReference type="InterPro" id="IPR019734">
    <property type="entry name" value="TPR_rpt"/>
</dbReference>
<dbReference type="Proteomes" id="UP000244064">
    <property type="component" value="Unassembled WGS sequence"/>
</dbReference>
<dbReference type="Pfam" id="PF03412">
    <property type="entry name" value="Peptidase_C39"/>
    <property type="match status" value="1"/>
</dbReference>
<feature type="domain" description="Peptidase C39" evidence="3">
    <location>
        <begin position="46"/>
        <end position="177"/>
    </location>
</feature>
<dbReference type="Gene3D" id="1.25.40.10">
    <property type="entry name" value="Tetratricopeptide repeat domain"/>
    <property type="match status" value="1"/>
</dbReference>
<sequence length="318" mass="34433">MHQLKSLTLLFAVLLVGACARAPIQPLQLDHLPAQVELSETPFHPQEDYQCGPAALATVLGQRGVEVSPQALTPRVFLPGREGSLQVELVAAARRQGMLAYPLQPTLESLLGEVAAGNPVLVLQNLGFDWWPQWHYAVVVGYDRADKSVLLRSGTERRQRLSLTNFDATWARGGRWAILTLPPERMPAEVEVSRWLQAASDLEQTGQTETAARAYRSASERWPNDPLAWFALGNSQYAAGRIDAAETSLRRATQGQPPLPAAWNNFAHLLAERGCGPEAGAAFACARKLAPQDSRLQAPKSTAPLAGSCSEPPACPAP</sequence>
<keyword evidence="5" id="KW-1185">Reference proteome</keyword>
<dbReference type="RefSeq" id="WP_108107058.1">
    <property type="nucleotide sequence ID" value="NZ_QASN01000017.1"/>
</dbReference>
<evidence type="ECO:0000256" key="1">
    <source>
        <dbReference type="SAM" id="MobiDB-lite"/>
    </source>
</evidence>
<dbReference type="AlphaFoldDB" id="A0A2T5P9J4"/>
<dbReference type="NCBIfam" id="NF033920">
    <property type="entry name" value="C39_PA2778_fam"/>
    <property type="match status" value="1"/>
</dbReference>
<reference evidence="4 5" key="1">
    <citation type="submission" date="2018-04" db="EMBL/GenBank/DDBJ databases">
        <title>Pseudomonas sp. nov., isolated from mangrove soil.</title>
        <authorList>
            <person name="Chen C."/>
        </authorList>
    </citation>
    <scope>NUCLEOTIDE SEQUENCE [LARGE SCALE GENOMIC DNA]</scope>
    <source>
        <strain evidence="4 5">TC-11</strain>
    </source>
</reference>
<dbReference type="InterPro" id="IPR011990">
    <property type="entry name" value="TPR-like_helical_dom_sf"/>
</dbReference>
<evidence type="ECO:0000256" key="2">
    <source>
        <dbReference type="SAM" id="SignalP"/>
    </source>
</evidence>
<dbReference type="GO" id="GO:0008233">
    <property type="term" value="F:peptidase activity"/>
    <property type="evidence" value="ECO:0007669"/>
    <property type="project" value="InterPro"/>
</dbReference>
<dbReference type="InterPro" id="IPR005074">
    <property type="entry name" value="Peptidase_C39"/>
</dbReference>
<keyword evidence="2" id="KW-0732">Signal</keyword>
<dbReference type="PROSITE" id="PS51257">
    <property type="entry name" value="PROKAR_LIPOPROTEIN"/>
    <property type="match status" value="1"/>
</dbReference>
<dbReference type="GO" id="GO:0005524">
    <property type="term" value="F:ATP binding"/>
    <property type="evidence" value="ECO:0007669"/>
    <property type="project" value="InterPro"/>
</dbReference>
<protein>
    <recommendedName>
        <fullName evidence="3">Peptidase C39 domain-containing protein</fullName>
    </recommendedName>
</protein>
<dbReference type="EMBL" id="QASN01000017">
    <property type="protein sequence ID" value="PTU74361.1"/>
    <property type="molecule type" value="Genomic_DNA"/>
</dbReference>
<organism evidence="4 5">
    <name type="scientific">Pseudomonas mangrovi</name>
    <dbReference type="NCBI Taxonomy" id="2161748"/>
    <lineage>
        <taxon>Bacteria</taxon>
        <taxon>Pseudomonadati</taxon>
        <taxon>Pseudomonadota</taxon>
        <taxon>Gammaproteobacteria</taxon>
        <taxon>Pseudomonadales</taxon>
        <taxon>Pseudomonadaceae</taxon>
        <taxon>Pseudomonas</taxon>
    </lineage>
</organism>
<dbReference type="GO" id="GO:0016020">
    <property type="term" value="C:membrane"/>
    <property type="evidence" value="ECO:0007669"/>
    <property type="project" value="InterPro"/>
</dbReference>
<gene>
    <name evidence="4" type="ORF">DBO85_09705</name>
</gene>
<feature type="region of interest" description="Disordered" evidence="1">
    <location>
        <begin position="293"/>
        <end position="318"/>
    </location>
</feature>
<dbReference type="InterPro" id="IPR039563">
    <property type="entry name" value="Peptidase_C39_single_dom"/>
</dbReference>
<comment type="caution">
    <text evidence="4">The sequence shown here is derived from an EMBL/GenBank/DDBJ whole genome shotgun (WGS) entry which is preliminary data.</text>
</comment>
<feature type="signal peptide" evidence="2">
    <location>
        <begin position="1"/>
        <end position="22"/>
    </location>
</feature>
<dbReference type="CDD" id="cd02549">
    <property type="entry name" value="Peptidase_C39A"/>
    <property type="match status" value="1"/>
</dbReference>
<evidence type="ECO:0000313" key="5">
    <source>
        <dbReference type="Proteomes" id="UP000244064"/>
    </source>
</evidence>
<dbReference type="SMART" id="SM00028">
    <property type="entry name" value="TPR"/>
    <property type="match status" value="3"/>
</dbReference>